<reference evidence="2" key="2">
    <citation type="submission" date="2021-12" db="EMBL/GenBank/DDBJ databases">
        <title>Resequencing data analysis of finger millet.</title>
        <authorList>
            <person name="Hatakeyama M."/>
            <person name="Aluri S."/>
            <person name="Balachadran M.T."/>
            <person name="Sivarajan S.R."/>
            <person name="Poveda L."/>
            <person name="Shimizu-Inatsugi R."/>
            <person name="Schlapbach R."/>
            <person name="Sreeman S.M."/>
            <person name="Shimizu K.K."/>
        </authorList>
    </citation>
    <scope>NUCLEOTIDE SEQUENCE</scope>
</reference>
<organism evidence="2 3">
    <name type="scientific">Eleusine coracana subsp. coracana</name>
    <dbReference type="NCBI Taxonomy" id="191504"/>
    <lineage>
        <taxon>Eukaryota</taxon>
        <taxon>Viridiplantae</taxon>
        <taxon>Streptophyta</taxon>
        <taxon>Embryophyta</taxon>
        <taxon>Tracheophyta</taxon>
        <taxon>Spermatophyta</taxon>
        <taxon>Magnoliopsida</taxon>
        <taxon>Liliopsida</taxon>
        <taxon>Poales</taxon>
        <taxon>Poaceae</taxon>
        <taxon>PACMAD clade</taxon>
        <taxon>Chloridoideae</taxon>
        <taxon>Cynodonteae</taxon>
        <taxon>Eleusininae</taxon>
        <taxon>Eleusine</taxon>
    </lineage>
</organism>
<sequence>MKKSISDRPISLQGHLHWLIQSATGKVMILVFDMAKEEFRFIDGPKRPGLALQTTRTVLSDGKLGILALANAPSRGSAVEMWVLKGYTDT</sequence>
<gene>
    <name evidence="2" type="primary">gn00111</name>
    <name evidence="2" type="ORF">PR202_gn00111</name>
</gene>
<feature type="domain" description="F-box associated beta-propeller type 3" evidence="1">
    <location>
        <begin position="6"/>
        <end position="85"/>
    </location>
</feature>
<reference evidence="2" key="1">
    <citation type="journal article" date="2018" name="DNA Res.">
        <title>Multiple hybrid de novo genome assembly of finger millet, an orphan allotetraploid crop.</title>
        <authorList>
            <person name="Hatakeyama M."/>
            <person name="Aluri S."/>
            <person name="Balachadran M.T."/>
            <person name="Sivarajan S.R."/>
            <person name="Patrignani A."/>
            <person name="Gruter S."/>
            <person name="Poveda L."/>
            <person name="Shimizu-Inatsugi R."/>
            <person name="Baeten J."/>
            <person name="Francoijs K.J."/>
            <person name="Nataraja K.N."/>
            <person name="Reddy Y.A.N."/>
            <person name="Phadnis S."/>
            <person name="Ravikumar R.L."/>
            <person name="Schlapbach R."/>
            <person name="Sreeman S.M."/>
            <person name="Shimizu K.K."/>
        </authorList>
    </citation>
    <scope>NUCLEOTIDE SEQUENCE</scope>
</reference>
<protein>
    <recommendedName>
        <fullName evidence="1">F-box associated beta-propeller type 3 domain-containing protein</fullName>
    </recommendedName>
</protein>
<dbReference type="InterPro" id="IPR013187">
    <property type="entry name" value="F-box-assoc_dom_typ3"/>
</dbReference>
<evidence type="ECO:0000259" key="1">
    <source>
        <dbReference type="Pfam" id="PF08268"/>
    </source>
</evidence>
<dbReference type="AlphaFoldDB" id="A0AAV5G1B1"/>
<dbReference type="Pfam" id="PF08268">
    <property type="entry name" value="FBA_3"/>
    <property type="match status" value="1"/>
</dbReference>
<evidence type="ECO:0000313" key="3">
    <source>
        <dbReference type="Proteomes" id="UP001054889"/>
    </source>
</evidence>
<comment type="caution">
    <text evidence="2">The sequence shown here is derived from an EMBL/GenBank/DDBJ whole genome shotgun (WGS) entry which is preliminary data.</text>
</comment>
<name>A0AAV5G1B1_ELECO</name>
<proteinExistence type="predicted"/>
<evidence type="ECO:0000313" key="2">
    <source>
        <dbReference type="EMBL" id="GJN40808.1"/>
    </source>
</evidence>
<keyword evidence="3" id="KW-1185">Reference proteome</keyword>
<dbReference type="EMBL" id="BQKI01000199">
    <property type="protein sequence ID" value="GJN40808.1"/>
    <property type="molecule type" value="Genomic_DNA"/>
</dbReference>
<accession>A0AAV5G1B1</accession>
<dbReference type="Proteomes" id="UP001054889">
    <property type="component" value="Unassembled WGS sequence"/>
</dbReference>